<dbReference type="InterPro" id="IPR015943">
    <property type="entry name" value="WD40/YVTN_repeat-like_dom_sf"/>
</dbReference>
<dbReference type="InterPro" id="IPR051200">
    <property type="entry name" value="Host-pathogen_enzymatic-act"/>
</dbReference>
<dbReference type="EMBL" id="CP140154">
    <property type="protein sequence ID" value="WQG88052.1"/>
    <property type="molecule type" value="Genomic_DNA"/>
</dbReference>
<evidence type="ECO:0000313" key="4">
    <source>
        <dbReference type="Proteomes" id="UP001326715"/>
    </source>
</evidence>
<dbReference type="PANTHER" id="PTHR47197">
    <property type="entry name" value="PROTEIN NIRF"/>
    <property type="match status" value="1"/>
</dbReference>
<keyword evidence="4" id="KW-1185">Reference proteome</keyword>
<dbReference type="Gene3D" id="2.130.10.10">
    <property type="entry name" value="YVTN repeat-like/Quinoprotein amine dehydrogenase"/>
    <property type="match status" value="1"/>
</dbReference>
<proteinExistence type="predicted"/>
<reference evidence="2 4" key="2">
    <citation type="submission" date="2023-11" db="EMBL/GenBank/DDBJ databases">
        <title>MicrobeMod: A computational toolkit for identifying prokaryotic methylation and restriction-modification with nanopore sequencing.</title>
        <authorList>
            <person name="Crits-Christoph A."/>
            <person name="Kang S.C."/>
            <person name="Lee H."/>
            <person name="Ostrov N."/>
        </authorList>
    </citation>
    <scope>NUCLEOTIDE SEQUENCE [LARGE SCALE GENOMIC DNA]</scope>
    <source>
        <strain evidence="2 4">ATCC 23090</strain>
    </source>
</reference>
<dbReference type="RefSeq" id="WP_218164089.1">
    <property type="nucleotide sequence ID" value="NZ_CP139972.1"/>
</dbReference>
<dbReference type="InterPro" id="IPR011045">
    <property type="entry name" value="N2O_reductase_N"/>
</dbReference>
<dbReference type="SUPFAM" id="SSF50974">
    <property type="entry name" value="Nitrous oxide reductase, N-terminal domain"/>
    <property type="match status" value="1"/>
</dbReference>
<dbReference type="PROSITE" id="PS51257">
    <property type="entry name" value="PROKAR_LIPOPROTEIN"/>
    <property type="match status" value="1"/>
</dbReference>
<protein>
    <recommendedName>
        <fullName evidence="5">YncE family protein</fullName>
    </recommendedName>
</protein>
<accession>A0A1K1SG44</accession>
<name>A0A1K1SG44_9BACT</name>
<dbReference type="PANTHER" id="PTHR47197:SF3">
    <property type="entry name" value="DIHYDRO-HEME D1 DEHYDROGENASE"/>
    <property type="match status" value="1"/>
</dbReference>
<reference evidence="1 3" key="1">
    <citation type="submission" date="2016-11" db="EMBL/GenBank/DDBJ databases">
        <authorList>
            <person name="Jaros S."/>
            <person name="Januszkiewicz K."/>
            <person name="Wedrychowicz H."/>
        </authorList>
    </citation>
    <scope>NUCLEOTIDE SEQUENCE [LARGE SCALE GENOMIC DNA]</scope>
    <source>
        <strain evidence="1 3">DSM 784</strain>
    </source>
</reference>
<evidence type="ECO:0000313" key="3">
    <source>
        <dbReference type="Proteomes" id="UP000183788"/>
    </source>
</evidence>
<dbReference type="EMBL" id="FPIZ01000022">
    <property type="protein sequence ID" value="SFW83100.1"/>
    <property type="molecule type" value="Genomic_DNA"/>
</dbReference>
<gene>
    <name evidence="1" type="ORF">SAMN05661012_05341</name>
    <name evidence="2" type="ORF">SR876_24300</name>
</gene>
<organism evidence="1 3">
    <name type="scientific">Chitinophaga sancti</name>
    <dbReference type="NCBI Taxonomy" id="1004"/>
    <lineage>
        <taxon>Bacteria</taxon>
        <taxon>Pseudomonadati</taxon>
        <taxon>Bacteroidota</taxon>
        <taxon>Chitinophagia</taxon>
        <taxon>Chitinophagales</taxon>
        <taxon>Chitinophagaceae</taxon>
        <taxon>Chitinophaga</taxon>
    </lineage>
</organism>
<dbReference type="AlphaFoldDB" id="A0A1K1SG44"/>
<evidence type="ECO:0000313" key="1">
    <source>
        <dbReference type="EMBL" id="SFW83100.1"/>
    </source>
</evidence>
<dbReference type="Proteomes" id="UP001326715">
    <property type="component" value="Chromosome"/>
</dbReference>
<dbReference type="Proteomes" id="UP000183788">
    <property type="component" value="Unassembled WGS sequence"/>
</dbReference>
<evidence type="ECO:0008006" key="5">
    <source>
        <dbReference type="Google" id="ProtNLM"/>
    </source>
</evidence>
<sequence length="201" mass="21312">MKLSQRYAFATSAVILLIAALAVSCRKHKMDNMGMAERNITYPPAYVVNGECNTISVININTVTDSIELMSSGNAMPMCPHHIYHYSGTHLLSIGLPGVDLSARHSGNLGAMKGKVLVVDGRKGNIIKGMEVPAINHNADFSPNGKGICTSQQWMHGSVFNTGAGAHAVVFSSDGSVAYVTNQLAAGVSIINTTDHTKSKI</sequence>
<dbReference type="STRING" id="1004.SAMN05661012_05341"/>
<evidence type="ECO:0000313" key="2">
    <source>
        <dbReference type="EMBL" id="WQG88052.1"/>
    </source>
</evidence>